<proteinExistence type="predicted"/>
<sequence length="88" mass="10220">MMVGKHADKRIVIEVDGPVHFEPRPPFRPLTHTVFRNRLLEYHGWTVISIPFYEWVPLRSIAAKQEYMRRKLGPLVADRGGGGRSPQR</sequence>
<keyword evidence="3" id="KW-1185">Reference proteome</keyword>
<dbReference type="SMART" id="SM00952">
    <property type="entry name" value="RAP"/>
    <property type="match status" value="1"/>
</dbReference>
<dbReference type="Proteomes" id="UP001255856">
    <property type="component" value="Unassembled WGS sequence"/>
</dbReference>
<name>A0AAD9IKT5_PROWI</name>
<dbReference type="Pfam" id="PF08373">
    <property type="entry name" value="RAP"/>
    <property type="match status" value="1"/>
</dbReference>
<feature type="domain" description="RAP" evidence="1">
    <location>
        <begin position="11"/>
        <end position="70"/>
    </location>
</feature>
<dbReference type="AlphaFoldDB" id="A0AAD9IKT5"/>
<comment type="caution">
    <text evidence="2">The sequence shown here is derived from an EMBL/GenBank/DDBJ whole genome shotgun (WGS) entry which is preliminary data.</text>
</comment>
<organism evidence="2 3">
    <name type="scientific">Prototheca wickerhamii</name>
    <dbReference type="NCBI Taxonomy" id="3111"/>
    <lineage>
        <taxon>Eukaryota</taxon>
        <taxon>Viridiplantae</taxon>
        <taxon>Chlorophyta</taxon>
        <taxon>core chlorophytes</taxon>
        <taxon>Trebouxiophyceae</taxon>
        <taxon>Chlorellales</taxon>
        <taxon>Chlorellaceae</taxon>
        <taxon>Prototheca</taxon>
    </lineage>
</organism>
<dbReference type="PROSITE" id="PS51286">
    <property type="entry name" value="RAP"/>
    <property type="match status" value="1"/>
</dbReference>
<dbReference type="EMBL" id="JASFZW010000001">
    <property type="protein sequence ID" value="KAK2080331.1"/>
    <property type="molecule type" value="Genomic_DNA"/>
</dbReference>
<evidence type="ECO:0000259" key="1">
    <source>
        <dbReference type="PROSITE" id="PS51286"/>
    </source>
</evidence>
<reference evidence="2" key="1">
    <citation type="submission" date="2021-01" db="EMBL/GenBank/DDBJ databases">
        <authorList>
            <person name="Eckstrom K.M.E."/>
        </authorList>
    </citation>
    <scope>NUCLEOTIDE SEQUENCE</scope>
    <source>
        <strain evidence="2">UVCC 0001</strain>
    </source>
</reference>
<evidence type="ECO:0000313" key="3">
    <source>
        <dbReference type="Proteomes" id="UP001255856"/>
    </source>
</evidence>
<protein>
    <recommendedName>
        <fullName evidence="1">RAP domain-containing protein</fullName>
    </recommendedName>
</protein>
<dbReference type="InterPro" id="IPR013584">
    <property type="entry name" value="RAP"/>
</dbReference>
<gene>
    <name evidence="2" type="ORF">QBZ16_000184</name>
</gene>
<evidence type="ECO:0000313" key="2">
    <source>
        <dbReference type="EMBL" id="KAK2080331.1"/>
    </source>
</evidence>
<accession>A0AAD9IKT5</accession>